<evidence type="ECO:0000256" key="2">
    <source>
        <dbReference type="HAMAP-Rule" id="MF_00674"/>
    </source>
</evidence>
<dbReference type="KEGG" id="ful:C4N20_13150"/>
<protein>
    <recommendedName>
        <fullName evidence="2">UPF0251 protein NCTC12112_01194</fullName>
    </recommendedName>
</protein>
<evidence type="ECO:0000313" key="4">
    <source>
        <dbReference type="Proteomes" id="UP000249008"/>
    </source>
</evidence>
<dbReference type="Gene3D" id="1.10.10.10">
    <property type="entry name" value="Winged helix-like DNA-binding domain superfamily/Winged helix DNA-binding domain"/>
    <property type="match status" value="1"/>
</dbReference>
<proteinExistence type="inferred from homology"/>
<name>A0AAX2JBE6_9FUSO</name>
<evidence type="ECO:0000313" key="3">
    <source>
        <dbReference type="EMBL" id="SQJ01720.1"/>
    </source>
</evidence>
<dbReference type="Pfam" id="PF02001">
    <property type="entry name" value="DUF134"/>
    <property type="match status" value="1"/>
</dbReference>
<dbReference type="InterPro" id="IPR002852">
    <property type="entry name" value="UPF0251"/>
</dbReference>
<dbReference type="PANTHER" id="PTHR37478:SF2">
    <property type="entry name" value="UPF0251 PROTEIN TK0562"/>
    <property type="match status" value="1"/>
</dbReference>
<dbReference type="PANTHER" id="PTHR37478">
    <property type="match status" value="1"/>
</dbReference>
<reference evidence="3 4" key="1">
    <citation type="submission" date="2018-06" db="EMBL/GenBank/DDBJ databases">
        <authorList>
            <consortium name="Pathogen Informatics"/>
            <person name="Doyle S."/>
        </authorList>
    </citation>
    <scope>NUCLEOTIDE SEQUENCE [LARGE SCALE GENOMIC DNA]</scope>
    <source>
        <strain evidence="3 4">NCTC12112</strain>
    </source>
</reference>
<dbReference type="InterPro" id="IPR036388">
    <property type="entry name" value="WH-like_DNA-bd_sf"/>
</dbReference>
<organism evidence="3 4">
    <name type="scientific">Fusobacterium ulcerans</name>
    <dbReference type="NCBI Taxonomy" id="861"/>
    <lineage>
        <taxon>Bacteria</taxon>
        <taxon>Fusobacteriati</taxon>
        <taxon>Fusobacteriota</taxon>
        <taxon>Fusobacteriia</taxon>
        <taxon>Fusobacteriales</taxon>
        <taxon>Fusobacteriaceae</taxon>
        <taxon>Fusobacterium</taxon>
    </lineage>
</organism>
<sequence length="109" mass="12465">MPRGKKRRCCRTLENETIFKPTGIPLSEMEIVELELDELEAVRLADYEGKSQIETGEIMNVSRGTVQRLLASGRKKIMDGFLHSKAIKLKNTYSNYTDEKIENGDDENE</sequence>
<dbReference type="CDD" id="cd06171">
    <property type="entry name" value="Sigma70_r4"/>
    <property type="match status" value="1"/>
</dbReference>
<dbReference type="EMBL" id="LS483487">
    <property type="protein sequence ID" value="SQJ01720.1"/>
    <property type="molecule type" value="Genomic_DNA"/>
</dbReference>
<accession>A0AAX2JBE6</accession>
<dbReference type="SUPFAM" id="SSF88659">
    <property type="entry name" value="Sigma3 and sigma4 domains of RNA polymerase sigma factors"/>
    <property type="match status" value="1"/>
</dbReference>
<dbReference type="HAMAP" id="MF_00674">
    <property type="entry name" value="UPF0251"/>
    <property type="match status" value="1"/>
</dbReference>
<dbReference type="Proteomes" id="UP000249008">
    <property type="component" value="Chromosome 1"/>
</dbReference>
<gene>
    <name evidence="3" type="ORF">NCTC12112_01194</name>
</gene>
<comment type="similarity">
    <text evidence="1 2">Belongs to the UPF0251 family.</text>
</comment>
<dbReference type="InterPro" id="IPR013324">
    <property type="entry name" value="RNA_pol_sigma_r3/r4-like"/>
</dbReference>
<dbReference type="RefSeq" id="WP_005977945.1">
    <property type="nucleotide sequence ID" value="NZ_BAABXY010000001.1"/>
</dbReference>
<dbReference type="GeneID" id="78455766"/>
<dbReference type="AlphaFoldDB" id="A0AAX2JBE6"/>
<evidence type="ECO:0000256" key="1">
    <source>
        <dbReference type="ARBA" id="ARBA00009350"/>
    </source>
</evidence>